<evidence type="ECO:0000313" key="2">
    <source>
        <dbReference type="Proteomes" id="UP000605970"/>
    </source>
</evidence>
<dbReference type="OrthoDB" id="5854901at2759"/>
<dbReference type="EMBL" id="JABEBT010000167">
    <property type="protein sequence ID" value="KAF7627136.1"/>
    <property type="molecule type" value="Genomic_DNA"/>
</dbReference>
<organism evidence="1 2">
    <name type="scientific">Meloidogyne graminicola</name>
    <dbReference type="NCBI Taxonomy" id="189291"/>
    <lineage>
        <taxon>Eukaryota</taxon>
        <taxon>Metazoa</taxon>
        <taxon>Ecdysozoa</taxon>
        <taxon>Nematoda</taxon>
        <taxon>Chromadorea</taxon>
        <taxon>Rhabditida</taxon>
        <taxon>Tylenchina</taxon>
        <taxon>Tylenchomorpha</taxon>
        <taxon>Tylenchoidea</taxon>
        <taxon>Meloidogynidae</taxon>
        <taxon>Meloidogyninae</taxon>
        <taxon>Meloidogyne</taxon>
    </lineage>
</organism>
<gene>
    <name evidence="1" type="ORF">Mgra_00009602</name>
</gene>
<dbReference type="Proteomes" id="UP000605970">
    <property type="component" value="Unassembled WGS sequence"/>
</dbReference>
<evidence type="ECO:0000313" key="1">
    <source>
        <dbReference type="EMBL" id="KAF7627136.1"/>
    </source>
</evidence>
<proteinExistence type="predicted"/>
<reference evidence="1" key="1">
    <citation type="journal article" date="2020" name="Ecol. Evol.">
        <title>Genome structure and content of the rice root-knot nematode (Meloidogyne graminicola).</title>
        <authorList>
            <person name="Phan N.T."/>
            <person name="Danchin E.G.J."/>
            <person name="Klopp C."/>
            <person name="Perfus-Barbeoch L."/>
            <person name="Kozlowski D.K."/>
            <person name="Koutsovoulos G.D."/>
            <person name="Lopez-Roques C."/>
            <person name="Bouchez O."/>
            <person name="Zahm M."/>
            <person name="Besnard G."/>
            <person name="Bellafiore S."/>
        </authorList>
    </citation>
    <scope>NUCLEOTIDE SEQUENCE</scope>
    <source>
        <strain evidence="1">VN-18</strain>
    </source>
</reference>
<name>A0A8S9ZC12_9BILA</name>
<accession>A0A8S9ZC12</accession>
<comment type="caution">
    <text evidence="1">The sequence shown here is derived from an EMBL/GenBank/DDBJ whole genome shotgun (WGS) entry which is preliminary data.</text>
</comment>
<dbReference type="InterPro" id="IPR052501">
    <property type="entry name" value="Alpha-1-2_FucT"/>
</dbReference>
<protein>
    <submittedName>
        <fullName evidence="1">Uncharacterized protein</fullName>
    </submittedName>
</protein>
<dbReference type="AlphaFoldDB" id="A0A8S9ZC12"/>
<dbReference type="PANTHER" id="PTHR22898">
    <property type="entry name" value="UNCHARACTERIZED GLYCOSOL TRANSFERASE-RELATED"/>
    <property type="match status" value="1"/>
</dbReference>
<sequence length="249" mass="29661">MINNGYMKKDYKLIYDLKKIYGKDKLLTINLNTSNGDCGNIGDMMWRIASLYIIGKQLNRTIYFESIHPCLIFKRQELLNIFSNKKFNSIKIMYPNNNHVKIVPFDNICCKYESPLILKNEKAHILQLWGSHLRSYKYFVQNEEEIRKLFIFKKIIHKRVENIAKTFFKNSTKDEIQICVHSEINENKKTKEITKYFIEKAIKHKKQKLNKTMAIILFGKNKKFLEEIEIDEIVDILKNMIIILNNGYH</sequence>
<keyword evidence="2" id="KW-1185">Reference proteome</keyword>
<dbReference type="PANTHER" id="PTHR22898:SF3">
    <property type="entry name" value="ALPHA-1,2-FUCOSYLTRANSFERASE-RELATED"/>
    <property type="match status" value="1"/>
</dbReference>